<proteinExistence type="predicted"/>
<evidence type="ECO:0000256" key="1">
    <source>
        <dbReference type="SAM" id="SignalP"/>
    </source>
</evidence>
<accession>A0AAN6NNT4</accession>
<feature type="signal peptide" evidence="1">
    <location>
        <begin position="1"/>
        <end position="20"/>
    </location>
</feature>
<reference evidence="2" key="1">
    <citation type="journal article" date="2023" name="Mol. Phylogenet. Evol.">
        <title>Genome-scale phylogeny and comparative genomics of the fungal order Sordariales.</title>
        <authorList>
            <person name="Hensen N."/>
            <person name="Bonometti L."/>
            <person name="Westerberg I."/>
            <person name="Brannstrom I.O."/>
            <person name="Guillou S."/>
            <person name="Cros-Aarteil S."/>
            <person name="Calhoun S."/>
            <person name="Haridas S."/>
            <person name="Kuo A."/>
            <person name="Mondo S."/>
            <person name="Pangilinan J."/>
            <person name="Riley R."/>
            <person name="LaButti K."/>
            <person name="Andreopoulos B."/>
            <person name="Lipzen A."/>
            <person name="Chen C."/>
            <person name="Yan M."/>
            <person name="Daum C."/>
            <person name="Ng V."/>
            <person name="Clum A."/>
            <person name="Steindorff A."/>
            <person name="Ohm R.A."/>
            <person name="Martin F."/>
            <person name="Silar P."/>
            <person name="Natvig D.O."/>
            <person name="Lalanne C."/>
            <person name="Gautier V."/>
            <person name="Ament-Velasquez S.L."/>
            <person name="Kruys A."/>
            <person name="Hutchinson M.I."/>
            <person name="Powell A.J."/>
            <person name="Barry K."/>
            <person name="Miller A.N."/>
            <person name="Grigoriev I.V."/>
            <person name="Debuchy R."/>
            <person name="Gladieux P."/>
            <person name="Hiltunen Thoren M."/>
            <person name="Johannesson H."/>
        </authorList>
    </citation>
    <scope>NUCLEOTIDE SEQUENCE</scope>
    <source>
        <strain evidence="2">CBS 626.80</strain>
    </source>
</reference>
<feature type="chain" id="PRO_5042964072" evidence="1">
    <location>
        <begin position="21"/>
        <end position="191"/>
    </location>
</feature>
<dbReference type="AlphaFoldDB" id="A0AAN6NNT4"/>
<dbReference type="Pfam" id="PF17615">
    <property type="entry name" value="C166"/>
    <property type="match status" value="1"/>
</dbReference>
<protein>
    <submittedName>
        <fullName evidence="2">Uncharacterized protein</fullName>
    </submittedName>
</protein>
<evidence type="ECO:0000313" key="2">
    <source>
        <dbReference type="EMBL" id="KAK3949284.1"/>
    </source>
</evidence>
<organism evidence="2 3">
    <name type="scientific">Pseudoneurospora amorphoporcata</name>
    <dbReference type="NCBI Taxonomy" id="241081"/>
    <lineage>
        <taxon>Eukaryota</taxon>
        <taxon>Fungi</taxon>
        <taxon>Dikarya</taxon>
        <taxon>Ascomycota</taxon>
        <taxon>Pezizomycotina</taxon>
        <taxon>Sordariomycetes</taxon>
        <taxon>Sordariomycetidae</taxon>
        <taxon>Sordariales</taxon>
        <taxon>Sordariaceae</taxon>
        <taxon>Pseudoneurospora</taxon>
    </lineage>
</organism>
<gene>
    <name evidence="2" type="ORF">QBC32DRAFT_220086</name>
</gene>
<evidence type="ECO:0000313" key="3">
    <source>
        <dbReference type="Proteomes" id="UP001303222"/>
    </source>
</evidence>
<comment type="caution">
    <text evidence="2">The sequence shown here is derived from an EMBL/GenBank/DDBJ whole genome shotgun (WGS) entry which is preliminary data.</text>
</comment>
<keyword evidence="1" id="KW-0732">Signal</keyword>
<dbReference type="EMBL" id="MU859221">
    <property type="protein sequence ID" value="KAK3949284.1"/>
    <property type="molecule type" value="Genomic_DNA"/>
</dbReference>
<name>A0AAN6NNT4_9PEZI</name>
<dbReference type="Proteomes" id="UP001303222">
    <property type="component" value="Unassembled WGS sequence"/>
</dbReference>
<keyword evidence="3" id="KW-1185">Reference proteome</keyword>
<sequence length="191" mass="20428">MRFSLLSTAIAATLSSVVVAAPVARSTTLQDTVNTLAVLSEKTHKLQAPAQSITITNGPLIIIGQGPFPPILTGFTDIIKDVDTFAASYGRAVFDEAGCKTITEKYTSFVWVNQQLLNILIGKAGLFTTVPVIGDPVARVLRQLETRYDFLGFTFVDSCEGKGNVDIASNHKSLGETVAKAIESYEGLFGN</sequence>
<reference evidence="2" key="2">
    <citation type="submission" date="2023-06" db="EMBL/GenBank/DDBJ databases">
        <authorList>
            <consortium name="Lawrence Berkeley National Laboratory"/>
            <person name="Mondo S.J."/>
            <person name="Hensen N."/>
            <person name="Bonometti L."/>
            <person name="Westerberg I."/>
            <person name="Brannstrom I.O."/>
            <person name="Guillou S."/>
            <person name="Cros-Aarteil S."/>
            <person name="Calhoun S."/>
            <person name="Haridas S."/>
            <person name="Kuo A."/>
            <person name="Pangilinan J."/>
            <person name="Riley R."/>
            <person name="Labutti K."/>
            <person name="Andreopoulos B."/>
            <person name="Lipzen A."/>
            <person name="Chen C."/>
            <person name="Yanf M."/>
            <person name="Daum C."/>
            <person name="Ng V."/>
            <person name="Clum A."/>
            <person name="Steindorff A."/>
            <person name="Ohm R."/>
            <person name="Martin F."/>
            <person name="Silar P."/>
            <person name="Natvig D."/>
            <person name="Lalanne C."/>
            <person name="Gautier V."/>
            <person name="Ament-Velasquez S.L."/>
            <person name="Kruys A."/>
            <person name="Hutchinson M.I."/>
            <person name="Powell A.J."/>
            <person name="Barry K."/>
            <person name="Miller A.N."/>
            <person name="Grigoriev I.V."/>
            <person name="Debuchy R."/>
            <person name="Gladieux P."/>
            <person name="Thoren M.H."/>
            <person name="Johannesson H."/>
        </authorList>
    </citation>
    <scope>NUCLEOTIDE SEQUENCE</scope>
    <source>
        <strain evidence="2">CBS 626.80</strain>
    </source>
</reference>